<proteinExistence type="predicted"/>
<evidence type="ECO:0000313" key="1">
    <source>
        <dbReference type="EMBL" id="GAJ20177.1"/>
    </source>
</evidence>
<organism evidence="1">
    <name type="scientific">marine sediment metagenome</name>
    <dbReference type="NCBI Taxonomy" id="412755"/>
    <lineage>
        <taxon>unclassified sequences</taxon>
        <taxon>metagenomes</taxon>
        <taxon>ecological metagenomes</taxon>
    </lineage>
</organism>
<reference evidence="1" key="1">
    <citation type="journal article" date="2014" name="Front. Microbiol.">
        <title>High frequency of phylogenetically diverse reductive dehalogenase-homologous genes in deep subseafloor sedimentary metagenomes.</title>
        <authorList>
            <person name="Kawai M."/>
            <person name="Futagami T."/>
            <person name="Toyoda A."/>
            <person name="Takaki Y."/>
            <person name="Nishi S."/>
            <person name="Hori S."/>
            <person name="Arai W."/>
            <person name="Tsubouchi T."/>
            <person name="Morono Y."/>
            <person name="Uchiyama I."/>
            <person name="Ito T."/>
            <person name="Fujiyama A."/>
            <person name="Inagaki F."/>
            <person name="Takami H."/>
        </authorList>
    </citation>
    <scope>NUCLEOTIDE SEQUENCE</scope>
    <source>
        <strain evidence="1">Expedition CK06-06</strain>
    </source>
</reference>
<dbReference type="AlphaFoldDB" id="X1VLF8"/>
<name>X1VLF8_9ZZZZ</name>
<protein>
    <submittedName>
        <fullName evidence="1">Uncharacterized protein</fullName>
    </submittedName>
</protein>
<sequence>PKSMPTPTHGGQNIAAKLNDKLTKVKNGQLLIEF</sequence>
<comment type="caution">
    <text evidence="1">The sequence shown here is derived from an EMBL/GenBank/DDBJ whole genome shotgun (WGS) entry which is preliminary data.</text>
</comment>
<gene>
    <name evidence="1" type="ORF">S12H4_62614</name>
</gene>
<accession>X1VLF8</accession>
<feature type="non-terminal residue" evidence="1">
    <location>
        <position position="1"/>
    </location>
</feature>
<dbReference type="EMBL" id="BARW01042093">
    <property type="protein sequence ID" value="GAJ20177.1"/>
    <property type="molecule type" value="Genomic_DNA"/>
</dbReference>